<reference evidence="2" key="1">
    <citation type="submission" date="2012-11" db="EMBL/GenBank/DDBJ databases">
        <authorList>
            <person name="Lucero-Rivera Y.E."/>
            <person name="Tovar-Ramirez D."/>
        </authorList>
    </citation>
    <scope>NUCLEOTIDE SEQUENCE</scope>
    <source>
        <tissue evidence="2">Salivary gland</tissue>
    </source>
</reference>
<accession>L7MCG9</accession>
<keyword evidence="1" id="KW-0732">Signal</keyword>
<evidence type="ECO:0000256" key="1">
    <source>
        <dbReference type="SAM" id="SignalP"/>
    </source>
</evidence>
<dbReference type="AlphaFoldDB" id="L7MCG9"/>
<protein>
    <submittedName>
        <fullName evidence="2">Putative 8 kDa amblyomma family</fullName>
    </submittedName>
</protein>
<evidence type="ECO:0000313" key="2">
    <source>
        <dbReference type="EMBL" id="JAA60894.1"/>
    </source>
</evidence>
<dbReference type="EMBL" id="GACK01004140">
    <property type="protein sequence ID" value="JAA60894.1"/>
    <property type="molecule type" value="mRNA"/>
</dbReference>
<proteinExistence type="evidence at transcript level"/>
<reference evidence="2" key="2">
    <citation type="journal article" date="2015" name="J. Proteomics">
        <title>Sexual differences in the sialomes of the zebra tick, Rhipicephalus pulchellus.</title>
        <authorList>
            <person name="Tan A.W."/>
            <person name="Francischetti I.M."/>
            <person name="Slovak M."/>
            <person name="Kini R.M."/>
            <person name="Ribeiro J.M."/>
        </authorList>
    </citation>
    <scope>NUCLEOTIDE SEQUENCE</scope>
    <source>
        <tissue evidence="2">Salivary gland</tissue>
    </source>
</reference>
<name>L7MCG9_RHIPC</name>
<feature type="signal peptide" evidence="1">
    <location>
        <begin position="1"/>
        <end position="26"/>
    </location>
</feature>
<sequence>MDFKTPMNMALALFVLIVIATEDICARPGPPGSAGVMLVCGDPCYIRNDGVAKGCPEECRCVSNKFARGIYTGEGICWIERWRNSTP</sequence>
<feature type="chain" id="PRO_5003981259" evidence="1">
    <location>
        <begin position="27"/>
        <end position="87"/>
    </location>
</feature>
<organism evidence="2">
    <name type="scientific">Rhipicephalus pulchellus</name>
    <name type="common">Yellow backed tick</name>
    <name type="synonym">Dermacentor pulchellus</name>
    <dbReference type="NCBI Taxonomy" id="72859"/>
    <lineage>
        <taxon>Eukaryota</taxon>
        <taxon>Metazoa</taxon>
        <taxon>Ecdysozoa</taxon>
        <taxon>Arthropoda</taxon>
        <taxon>Chelicerata</taxon>
        <taxon>Arachnida</taxon>
        <taxon>Acari</taxon>
        <taxon>Parasitiformes</taxon>
        <taxon>Ixodida</taxon>
        <taxon>Ixodoidea</taxon>
        <taxon>Ixodidae</taxon>
        <taxon>Rhipicephalinae</taxon>
        <taxon>Rhipicephalus</taxon>
        <taxon>Rhipicephalus</taxon>
    </lineage>
</organism>